<accession>A0A9W5F3C9</accession>
<evidence type="ECO:0000313" key="2">
    <source>
        <dbReference type="Proteomes" id="UP000191933"/>
    </source>
</evidence>
<dbReference type="AlphaFoldDB" id="A0A9W5F3C9"/>
<organism evidence="1 2">
    <name type="scientific">Agrobacterium genomosp. 2 str. CFBP 5494</name>
    <dbReference type="NCBI Taxonomy" id="1183436"/>
    <lineage>
        <taxon>Bacteria</taxon>
        <taxon>Pseudomonadati</taxon>
        <taxon>Pseudomonadota</taxon>
        <taxon>Alphaproteobacteria</taxon>
        <taxon>Hyphomicrobiales</taxon>
        <taxon>Rhizobiaceae</taxon>
        <taxon>Rhizobium/Agrobacterium group</taxon>
        <taxon>Agrobacterium</taxon>
        <taxon>Agrobacterium tumefaciens complex</taxon>
    </lineage>
</organism>
<keyword evidence="2" id="KW-1185">Reference proteome</keyword>
<dbReference type="Proteomes" id="UP000191933">
    <property type="component" value="Unassembled WGS sequence"/>
</dbReference>
<gene>
    <name evidence="1" type="ORF">AGR2A_pa80005</name>
</gene>
<sequence>MQRSEYEYAFTPDWFAGGGYIRKDFDKPGLKWQFLNGTQDDLLRRLWRRHAHHDLHARSCTRPPVLPGAPAKQQTASPDDRCCLHTGPLGREGFAWLSCLDR</sequence>
<proteinExistence type="predicted"/>
<name>A0A9W5F3C9_9HYPH</name>
<reference evidence="1 2" key="1">
    <citation type="submission" date="2016-01" db="EMBL/GenBank/DDBJ databases">
        <authorList>
            <person name="Regsiter A."/>
            <person name="william w."/>
        </authorList>
    </citation>
    <scope>NUCLEOTIDE SEQUENCE [LARGE SCALE GENOMIC DNA]</scope>
    <source>
        <strain evidence="1 2">CFBP 5494</strain>
    </source>
</reference>
<protein>
    <submittedName>
        <fullName evidence="1">Uncharacterized protein</fullName>
    </submittedName>
</protein>
<dbReference type="EMBL" id="FBVY01000046">
    <property type="protein sequence ID" value="CUX02990.1"/>
    <property type="molecule type" value="Genomic_DNA"/>
</dbReference>
<comment type="caution">
    <text evidence="1">The sequence shown here is derived from an EMBL/GenBank/DDBJ whole genome shotgun (WGS) entry which is preliminary data.</text>
</comment>
<evidence type="ECO:0000313" key="1">
    <source>
        <dbReference type="EMBL" id="CUX02990.1"/>
    </source>
</evidence>